<organism evidence="1 2">
    <name type="scientific">Aspergillus uvarum CBS 121591</name>
    <dbReference type="NCBI Taxonomy" id="1448315"/>
    <lineage>
        <taxon>Eukaryota</taxon>
        <taxon>Fungi</taxon>
        <taxon>Dikarya</taxon>
        <taxon>Ascomycota</taxon>
        <taxon>Pezizomycotina</taxon>
        <taxon>Eurotiomycetes</taxon>
        <taxon>Eurotiomycetidae</taxon>
        <taxon>Eurotiales</taxon>
        <taxon>Aspergillaceae</taxon>
        <taxon>Aspergillus</taxon>
        <taxon>Aspergillus subgen. Circumdati</taxon>
    </lineage>
</organism>
<dbReference type="Proteomes" id="UP000248340">
    <property type="component" value="Unassembled WGS sequence"/>
</dbReference>
<dbReference type="EMBL" id="KZ821716">
    <property type="protein sequence ID" value="PYH79696.1"/>
    <property type="molecule type" value="Genomic_DNA"/>
</dbReference>
<protein>
    <submittedName>
        <fullName evidence="1">Uncharacterized protein</fullName>
    </submittedName>
</protein>
<keyword evidence="2" id="KW-1185">Reference proteome</keyword>
<dbReference type="RefSeq" id="XP_025489896.1">
    <property type="nucleotide sequence ID" value="XM_025629928.1"/>
</dbReference>
<dbReference type="GeneID" id="37132669"/>
<reference evidence="1 2" key="1">
    <citation type="submission" date="2016-12" db="EMBL/GenBank/DDBJ databases">
        <title>The genomes of Aspergillus section Nigri reveals drivers in fungal speciation.</title>
        <authorList>
            <consortium name="DOE Joint Genome Institute"/>
            <person name="Vesth T.C."/>
            <person name="Nybo J."/>
            <person name="Theobald S."/>
            <person name="Brandl J."/>
            <person name="Frisvad J.C."/>
            <person name="Nielsen K.F."/>
            <person name="Lyhne E.K."/>
            <person name="Kogle M.E."/>
            <person name="Kuo A."/>
            <person name="Riley R."/>
            <person name="Clum A."/>
            <person name="Nolan M."/>
            <person name="Lipzen A."/>
            <person name="Salamov A."/>
            <person name="Henrissat B."/>
            <person name="Wiebenga A."/>
            <person name="De Vries R.P."/>
            <person name="Grigoriev I.V."/>
            <person name="Mortensen U.H."/>
            <person name="Andersen M.R."/>
            <person name="Baker S.E."/>
        </authorList>
    </citation>
    <scope>NUCLEOTIDE SEQUENCE [LARGE SCALE GENOMIC DNA]</scope>
    <source>
        <strain evidence="1 2">CBS 121591</strain>
    </source>
</reference>
<evidence type="ECO:0000313" key="2">
    <source>
        <dbReference type="Proteomes" id="UP000248340"/>
    </source>
</evidence>
<dbReference type="AlphaFoldDB" id="A0A319C0Z3"/>
<sequence>MHLEGNLSSLVLGDRALALVEATGTTTATAEAATATATTTTATAATATEATAAAAATETATATTTATAIVVLTGSAEVQTDGTTLKLGTVELVVGSASLVNGRVLNVAEALGAARLGVSGQTDAENGTLSAEELTNGVLVSAEGKVTDEQGVALRAGLVAKVTGTVLSTVAGSTLVVGGTASGIVEVDGAAIDLSALLGLESLSSISSVGELNVTETRIHD</sequence>
<name>A0A319C0Z3_9EURO</name>
<dbReference type="VEuPathDB" id="FungiDB:BO82DRAFT_125945"/>
<proteinExistence type="predicted"/>
<gene>
    <name evidence="1" type="ORF">BO82DRAFT_125945</name>
</gene>
<evidence type="ECO:0000313" key="1">
    <source>
        <dbReference type="EMBL" id="PYH79696.1"/>
    </source>
</evidence>
<accession>A0A319C0Z3</accession>